<dbReference type="PANTHER" id="PTHR11183">
    <property type="entry name" value="GLYCOGENIN SUBFAMILY MEMBER"/>
    <property type="match status" value="1"/>
</dbReference>
<reference evidence="2" key="1">
    <citation type="journal article" date="2015" name="PLoS Genet.">
        <title>Genome Sequence and Transcriptome Analyses of Chrysochromulina tobin: Metabolic Tools for Enhanced Algal Fitness in the Prominent Order Prymnesiales (Haptophyceae).</title>
        <authorList>
            <person name="Hovde B.T."/>
            <person name="Deodato C.R."/>
            <person name="Hunsperger H.M."/>
            <person name="Ryken S.A."/>
            <person name="Yost W."/>
            <person name="Jha R.K."/>
            <person name="Patterson J."/>
            <person name="Monnat R.J. Jr."/>
            <person name="Barlow S.B."/>
            <person name="Starkenburg S.R."/>
            <person name="Cattolico R.A."/>
        </authorList>
    </citation>
    <scope>NUCLEOTIDE SEQUENCE</scope>
    <source>
        <strain evidence="2">CCMP291</strain>
    </source>
</reference>
<evidence type="ECO:0000313" key="1">
    <source>
        <dbReference type="EMBL" id="KOO23361.1"/>
    </source>
</evidence>
<comment type="caution">
    <text evidence="1">The sequence shown here is derived from an EMBL/GenBank/DDBJ whole genome shotgun (WGS) entry which is preliminary data.</text>
</comment>
<dbReference type="InterPro" id="IPR050587">
    <property type="entry name" value="GNT1/Glycosyltrans_8"/>
</dbReference>
<proteinExistence type="predicted"/>
<accession>A0A0M0J9W1</accession>
<dbReference type="EMBL" id="JWZX01003199">
    <property type="protein sequence ID" value="KOO23361.1"/>
    <property type="molecule type" value="Genomic_DNA"/>
</dbReference>
<evidence type="ECO:0000313" key="2">
    <source>
        <dbReference type="Proteomes" id="UP000037460"/>
    </source>
</evidence>
<dbReference type="SUPFAM" id="SSF53448">
    <property type="entry name" value="Nucleotide-diphospho-sugar transferases"/>
    <property type="match status" value="1"/>
</dbReference>
<gene>
    <name evidence="1" type="ORF">Ctob_001022</name>
</gene>
<sequence length="242" mass="28618">MYNRSLVRTKFQHKPWLAYDREFNRISWFIRSAGKVKTRLPLHVIVGPERDLSKERKLIQEGHRHKVNVSVTEGPFVVPPLWANRYHRLTFGKIGALALTQFDKVFVFDNDMALAHNIDHLAFVQTPSAVWHTSMARWQWRHNESCAVTTGLLGLTPSAAEFGRALRHLYSMSNKSTYDGGDQEFWRLFYTWYELPLRYQAHQALNMPARDWHEIRVIHSISALREVNRIPKDMRHLIKYYY</sequence>
<dbReference type="Gene3D" id="3.90.550.10">
    <property type="entry name" value="Spore Coat Polysaccharide Biosynthesis Protein SpsA, Chain A"/>
    <property type="match status" value="1"/>
</dbReference>
<organism evidence="1 2">
    <name type="scientific">Chrysochromulina tobinii</name>
    <dbReference type="NCBI Taxonomy" id="1460289"/>
    <lineage>
        <taxon>Eukaryota</taxon>
        <taxon>Haptista</taxon>
        <taxon>Haptophyta</taxon>
        <taxon>Prymnesiophyceae</taxon>
        <taxon>Prymnesiales</taxon>
        <taxon>Chrysochromulinaceae</taxon>
        <taxon>Chrysochromulina</taxon>
    </lineage>
</organism>
<dbReference type="InterPro" id="IPR029044">
    <property type="entry name" value="Nucleotide-diphossugar_trans"/>
</dbReference>
<keyword evidence="2" id="KW-1185">Reference proteome</keyword>
<protein>
    <submittedName>
        <fullName evidence="1">p13-like protein</fullName>
    </submittedName>
</protein>
<dbReference type="Proteomes" id="UP000037460">
    <property type="component" value="Unassembled WGS sequence"/>
</dbReference>
<dbReference type="OrthoDB" id="2014201at2759"/>
<name>A0A0M0J9W1_9EUKA</name>
<dbReference type="AlphaFoldDB" id="A0A0M0J9W1"/>